<evidence type="ECO:0000259" key="3">
    <source>
        <dbReference type="Pfam" id="PF13778"/>
    </source>
</evidence>
<name>A0A512BZZ3_9HYPH</name>
<feature type="domain" description="DUF4174" evidence="3">
    <location>
        <begin position="22"/>
        <end position="133"/>
    </location>
</feature>
<sequence>MALVAAIMVLVANGALAMSSVWQNNRVFIVFADTSDPQVEAQTSALLAHRDEIADRDMVAIAVIGDDVKTIYGEAPAGMDANALRARYQVEAGSSFTALLIGKDGGVKWREQRPADPGELFALIDTMPMRRQEMKQSSGG</sequence>
<dbReference type="Pfam" id="PF13778">
    <property type="entry name" value="DUF4174"/>
    <property type="match status" value="1"/>
</dbReference>
<evidence type="ECO:0000313" key="4">
    <source>
        <dbReference type="EMBL" id="GEO17529.1"/>
    </source>
</evidence>
<gene>
    <name evidence="4" type="ORF">MAE02_52250</name>
</gene>
<protein>
    <recommendedName>
        <fullName evidence="3">DUF4174 domain-containing protein</fullName>
    </recommendedName>
</protein>
<accession>A0A512BZZ3</accession>
<evidence type="ECO:0000256" key="2">
    <source>
        <dbReference type="SAM" id="SignalP"/>
    </source>
</evidence>
<evidence type="ECO:0000313" key="5">
    <source>
        <dbReference type="Proteomes" id="UP000321085"/>
    </source>
</evidence>
<comment type="caution">
    <text evidence="4">The sequence shown here is derived from an EMBL/GenBank/DDBJ whole genome shotgun (WGS) entry which is preliminary data.</text>
</comment>
<feature type="chain" id="PRO_5021905834" description="DUF4174 domain-containing protein" evidence="2">
    <location>
        <begin position="18"/>
        <end position="140"/>
    </location>
</feature>
<organism evidence="4 5">
    <name type="scientific">Microvirga aerophila</name>
    <dbReference type="NCBI Taxonomy" id="670291"/>
    <lineage>
        <taxon>Bacteria</taxon>
        <taxon>Pseudomonadati</taxon>
        <taxon>Pseudomonadota</taxon>
        <taxon>Alphaproteobacteria</taxon>
        <taxon>Hyphomicrobiales</taxon>
        <taxon>Methylobacteriaceae</taxon>
        <taxon>Microvirga</taxon>
    </lineage>
</organism>
<dbReference type="InterPro" id="IPR025232">
    <property type="entry name" value="DUF4174"/>
</dbReference>
<keyword evidence="1 2" id="KW-0732">Signal</keyword>
<evidence type="ECO:0000256" key="1">
    <source>
        <dbReference type="ARBA" id="ARBA00022729"/>
    </source>
</evidence>
<dbReference type="Proteomes" id="UP000321085">
    <property type="component" value="Unassembled WGS sequence"/>
</dbReference>
<proteinExistence type="predicted"/>
<dbReference type="EMBL" id="BJYU01000109">
    <property type="protein sequence ID" value="GEO17529.1"/>
    <property type="molecule type" value="Genomic_DNA"/>
</dbReference>
<keyword evidence="5" id="KW-1185">Reference proteome</keyword>
<dbReference type="AlphaFoldDB" id="A0A512BZZ3"/>
<reference evidence="4 5" key="1">
    <citation type="submission" date="2019-07" db="EMBL/GenBank/DDBJ databases">
        <title>Whole genome shotgun sequence of Microvirga aerophila NBRC 106136.</title>
        <authorList>
            <person name="Hosoyama A."/>
            <person name="Uohara A."/>
            <person name="Ohji S."/>
            <person name="Ichikawa N."/>
        </authorList>
    </citation>
    <scope>NUCLEOTIDE SEQUENCE [LARGE SCALE GENOMIC DNA]</scope>
    <source>
        <strain evidence="4 5">NBRC 106136</strain>
    </source>
</reference>
<feature type="signal peptide" evidence="2">
    <location>
        <begin position="1"/>
        <end position="17"/>
    </location>
</feature>